<evidence type="ECO:0000256" key="1">
    <source>
        <dbReference type="SAM" id="MobiDB-lite"/>
    </source>
</evidence>
<sequence length="599" mass="67382">MFANCPVEVWTRIFSFVDPDAGVQVFPLVCKRALKVAQSPSAKALFFLTQYGRGLAFYSAYHKHRRALDPLVARVMLQNGALLPRFVAQKVIADYHMQVQAGISTAMFVFFVNHAFVLYGDHALFKDNDHALFERLVRAPLSEAVQSKDAVRTLINDFRFTPVADLCVKPLAESIYFLARLDLGLVADLARHGFDLRAVSDNVMERVMLHPYLNTRYLKKYLEAGFVLSDLCVKRALASGRAHTISVLHTLVDESRLRNLAFETIEDLFGPYLDRNTSLNVAWSSDTVQRLIHTFSVPDAVIARALLTNPESTCTFDRVHPEFPVTRSYLKSRPYPIWQWILTTYGPHHPFSVACMDDALSRAVADQELHELHDMFLDAGFVLRPRHIKILACRVLHRNMTANALHLFRHLRDQVLERQLKTSLEEIQGIHNHAGTDDITCISEKEVLAFRKALSEEVVDNQEWATRMRTIQLEGGPRGGAIRIERPPEEGLRFLEDARKLIGDLHVAPPSAVTRRRNTLPRRRHSSSDRPPSDMSSSTSSTLSGSDQRGDPATWIKKVQAWWRSRTVTGQPGSSAFGAGPSAFGIGPPATQNTETSSI</sequence>
<reference evidence="2 3" key="1">
    <citation type="submission" date="2023-09" db="EMBL/GenBank/DDBJ databases">
        <title>Pangenome analysis of Batrachochytrium dendrobatidis and related Chytrids.</title>
        <authorList>
            <person name="Yacoub M.N."/>
            <person name="Stajich J.E."/>
            <person name="James T.Y."/>
        </authorList>
    </citation>
    <scope>NUCLEOTIDE SEQUENCE [LARGE SCALE GENOMIC DNA]</scope>
    <source>
        <strain evidence="2 3">JEL0888</strain>
    </source>
</reference>
<feature type="compositionally biased region" description="Low complexity" evidence="1">
    <location>
        <begin position="533"/>
        <end position="547"/>
    </location>
</feature>
<keyword evidence="3" id="KW-1185">Reference proteome</keyword>
<protein>
    <recommendedName>
        <fullName evidence="4">F-box domain-containing protein</fullName>
    </recommendedName>
</protein>
<organism evidence="2 3">
    <name type="scientific">Polyrhizophydium stewartii</name>
    <dbReference type="NCBI Taxonomy" id="2732419"/>
    <lineage>
        <taxon>Eukaryota</taxon>
        <taxon>Fungi</taxon>
        <taxon>Fungi incertae sedis</taxon>
        <taxon>Chytridiomycota</taxon>
        <taxon>Chytridiomycota incertae sedis</taxon>
        <taxon>Chytridiomycetes</taxon>
        <taxon>Rhizophydiales</taxon>
        <taxon>Rhizophydiales incertae sedis</taxon>
        <taxon>Polyrhizophydium</taxon>
    </lineage>
</organism>
<feature type="region of interest" description="Disordered" evidence="1">
    <location>
        <begin position="506"/>
        <end position="599"/>
    </location>
</feature>
<accession>A0ABR4NFD9</accession>
<comment type="caution">
    <text evidence="2">The sequence shown here is derived from an EMBL/GenBank/DDBJ whole genome shotgun (WGS) entry which is preliminary data.</text>
</comment>
<evidence type="ECO:0000313" key="3">
    <source>
        <dbReference type="Proteomes" id="UP001527925"/>
    </source>
</evidence>
<evidence type="ECO:0000313" key="2">
    <source>
        <dbReference type="EMBL" id="KAL2918253.1"/>
    </source>
</evidence>
<proteinExistence type="predicted"/>
<feature type="compositionally biased region" description="Polar residues" evidence="1">
    <location>
        <begin position="590"/>
        <end position="599"/>
    </location>
</feature>
<dbReference type="Proteomes" id="UP001527925">
    <property type="component" value="Unassembled WGS sequence"/>
</dbReference>
<feature type="compositionally biased region" description="Basic residues" evidence="1">
    <location>
        <begin position="514"/>
        <end position="525"/>
    </location>
</feature>
<gene>
    <name evidence="2" type="ORF">HK105_202180</name>
</gene>
<dbReference type="EMBL" id="JADGIZ020000007">
    <property type="protein sequence ID" value="KAL2918253.1"/>
    <property type="molecule type" value="Genomic_DNA"/>
</dbReference>
<name>A0ABR4NFD9_9FUNG</name>
<evidence type="ECO:0008006" key="4">
    <source>
        <dbReference type="Google" id="ProtNLM"/>
    </source>
</evidence>